<reference evidence="1" key="1">
    <citation type="submission" date="2023-03" db="EMBL/GenBank/DDBJ databases">
        <authorList>
            <person name="Adamson A.J."/>
            <person name="Baker B.A."/>
            <person name="Galadyk N."/>
            <person name="Joshi D.H."/>
            <person name="Kistler H.E."/>
            <person name="Roberts S.M."/>
            <person name="Saint K.A."/>
            <person name="Sunnen C.N."/>
            <person name="Garlena R.A."/>
            <person name="Russell D.A."/>
            <person name="Pope W.H."/>
            <person name="Jacobs-Sera D."/>
            <person name="Hatfull G.F."/>
        </authorList>
    </citation>
    <scope>NUCLEOTIDE SEQUENCE</scope>
</reference>
<evidence type="ECO:0000313" key="1">
    <source>
        <dbReference type="EMBL" id="WGH20795.1"/>
    </source>
</evidence>
<keyword evidence="2" id="KW-1185">Reference proteome</keyword>
<dbReference type="EMBL" id="OQ709208">
    <property type="protein sequence ID" value="WGH20795.1"/>
    <property type="molecule type" value="Genomic_DNA"/>
</dbReference>
<dbReference type="KEGG" id="vg:80560565"/>
<dbReference type="RefSeq" id="YP_010842802.1">
    <property type="nucleotide sequence ID" value="NC_079146.1"/>
</dbReference>
<sequence length="126" mass="14313">MTDEVQQPTPREHLRAIISKLCEDAATTGINHPAFPAHREHMIESFFSTWYVEKPMEVAKERAAQAEWQDEAKALFAAMVTAMSNLRRRKTLEPAILAETVLAETEGLLREQGVEDTYGLMDRMLP</sequence>
<organism evidence="1 2">
    <name type="scientific">Gordonia phage Commandaria</name>
    <dbReference type="NCBI Taxonomy" id="3038364"/>
    <lineage>
        <taxon>Viruses</taxon>
        <taxon>Duplodnaviria</taxon>
        <taxon>Heunggongvirae</taxon>
        <taxon>Uroviricota</taxon>
        <taxon>Caudoviricetes</taxon>
        <taxon>Zierdtviridae</taxon>
        <taxon>Emilbogenvirinae</taxon>
        <taxon>Commandariavirus</taxon>
        <taxon>Commandariavirus commandaria</taxon>
    </lineage>
</organism>
<proteinExistence type="predicted"/>
<evidence type="ECO:0000313" key="2">
    <source>
        <dbReference type="Proteomes" id="UP001243276"/>
    </source>
</evidence>
<protein>
    <submittedName>
        <fullName evidence="1">Uncharacterized protein</fullName>
    </submittedName>
</protein>
<dbReference type="GeneID" id="80560565"/>
<gene>
    <name evidence="1" type="primary">12</name>
</gene>
<accession>A0AAF0GGP4</accession>
<name>A0AAF0GGP4_9CAUD</name>
<dbReference type="Proteomes" id="UP001243276">
    <property type="component" value="Segment"/>
</dbReference>